<protein>
    <submittedName>
        <fullName evidence="2">Uncharacterized protein</fullName>
    </submittedName>
</protein>
<comment type="caution">
    <text evidence="2">The sequence shown here is derived from an EMBL/GenBank/DDBJ whole genome shotgun (WGS) entry which is preliminary data.</text>
</comment>
<gene>
    <name evidence="2" type="ORF">GCM10011342_06680</name>
</gene>
<dbReference type="EMBL" id="BMGH01000001">
    <property type="protein sequence ID" value="GGD00359.1"/>
    <property type="molecule type" value="Genomic_DNA"/>
</dbReference>
<evidence type="ECO:0000313" key="3">
    <source>
        <dbReference type="Proteomes" id="UP000613582"/>
    </source>
</evidence>
<keyword evidence="3" id="KW-1185">Reference proteome</keyword>
<feature type="region of interest" description="Disordered" evidence="1">
    <location>
        <begin position="80"/>
        <end position="99"/>
    </location>
</feature>
<sequence>MSKSGDRLKQIWQGFESRTTRNLTGSGVDNIPRPQIQEMERHRSLLETAHRAASVPMPEGVEEPSKAAFDALRARLTTFDEKGRPEKKHYNAAAEPEVSMSAAETLHTEQLIRDLKVTENLTARRELDYMGYAAKMQAERDGRRKRRKFLGLF</sequence>
<dbReference type="AlphaFoldDB" id="A0A8J2V655"/>
<reference evidence="2" key="2">
    <citation type="submission" date="2020-09" db="EMBL/GenBank/DDBJ databases">
        <authorList>
            <person name="Sun Q."/>
            <person name="Zhou Y."/>
        </authorList>
    </citation>
    <scope>NUCLEOTIDE SEQUENCE</scope>
    <source>
        <strain evidence="2">CGMCC 1.12921</strain>
    </source>
</reference>
<dbReference type="Proteomes" id="UP000613582">
    <property type="component" value="Unassembled WGS sequence"/>
</dbReference>
<evidence type="ECO:0000256" key="1">
    <source>
        <dbReference type="SAM" id="MobiDB-lite"/>
    </source>
</evidence>
<name>A0A8J2V655_9PROT</name>
<accession>A0A8J2V655</accession>
<reference evidence="2" key="1">
    <citation type="journal article" date="2014" name="Int. J. Syst. Evol. Microbiol.">
        <title>Complete genome sequence of Corynebacterium casei LMG S-19264T (=DSM 44701T), isolated from a smear-ripened cheese.</title>
        <authorList>
            <consortium name="US DOE Joint Genome Institute (JGI-PGF)"/>
            <person name="Walter F."/>
            <person name="Albersmeier A."/>
            <person name="Kalinowski J."/>
            <person name="Ruckert C."/>
        </authorList>
    </citation>
    <scope>NUCLEOTIDE SEQUENCE</scope>
    <source>
        <strain evidence="2">CGMCC 1.12921</strain>
    </source>
</reference>
<dbReference type="RefSeq" id="WP_188159866.1">
    <property type="nucleotide sequence ID" value="NZ_BMGH01000001.1"/>
</dbReference>
<organism evidence="2 3">
    <name type="scientific">Aquisalinus flavus</name>
    <dbReference type="NCBI Taxonomy" id="1526572"/>
    <lineage>
        <taxon>Bacteria</taxon>
        <taxon>Pseudomonadati</taxon>
        <taxon>Pseudomonadota</taxon>
        <taxon>Alphaproteobacteria</taxon>
        <taxon>Parvularculales</taxon>
        <taxon>Parvularculaceae</taxon>
        <taxon>Aquisalinus</taxon>
    </lineage>
</organism>
<proteinExistence type="predicted"/>
<evidence type="ECO:0000313" key="2">
    <source>
        <dbReference type="EMBL" id="GGD00359.1"/>
    </source>
</evidence>